<keyword evidence="7" id="KW-1185">Reference proteome</keyword>
<dbReference type="InterPro" id="IPR032675">
    <property type="entry name" value="LRR_dom_sf"/>
</dbReference>
<dbReference type="GO" id="GO:0016301">
    <property type="term" value="F:kinase activity"/>
    <property type="evidence" value="ECO:0007669"/>
    <property type="project" value="UniProtKB-KW"/>
</dbReference>
<comment type="caution">
    <text evidence="6">The sequence shown here is derived from an EMBL/GenBank/DDBJ whole genome shotgun (WGS) entry which is preliminary data.</text>
</comment>
<evidence type="ECO:0000256" key="4">
    <source>
        <dbReference type="SAM" id="SignalP"/>
    </source>
</evidence>
<proteinExistence type="predicted"/>
<keyword evidence="6" id="KW-0808">Transferase</keyword>
<dbReference type="EMBL" id="QZWG01000013">
    <property type="protein sequence ID" value="RZB71199.1"/>
    <property type="molecule type" value="Genomic_DNA"/>
</dbReference>
<dbReference type="PANTHER" id="PTHR46033">
    <property type="entry name" value="PROTEIN MAIN-LIKE 2"/>
    <property type="match status" value="1"/>
</dbReference>
<keyword evidence="6" id="KW-0418">Kinase</keyword>
<dbReference type="AlphaFoldDB" id="A0A445HC65"/>
<evidence type="ECO:0000313" key="7">
    <source>
        <dbReference type="Proteomes" id="UP000289340"/>
    </source>
</evidence>
<evidence type="ECO:0000256" key="2">
    <source>
        <dbReference type="ARBA" id="ARBA00022737"/>
    </source>
</evidence>
<evidence type="ECO:0000256" key="1">
    <source>
        <dbReference type="ARBA" id="ARBA00022614"/>
    </source>
</evidence>
<feature type="compositionally biased region" description="Basic and acidic residues" evidence="3">
    <location>
        <begin position="392"/>
        <end position="407"/>
    </location>
</feature>
<evidence type="ECO:0000259" key="5">
    <source>
        <dbReference type="Pfam" id="PF10536"/>
    </source>
</evidence>
<feature type="region of interest" description="Disordered" evidence="3">
    <location>
        <begin position="818"/>
        <end position="844"/>
    </location>
</feature>
<protein>
    <submittedName>
        <fullName evidence="6">Inactive LRR receptor-like serine/threonine-protein kinase BIR2</fullName>
    </submittedName>
</protein>
<dbReference type="PANTHER" id="PTHR46033:SF8">
    <property type="entry name" value="PROTEIN MAINTENANCE OF MERISTEMS-LIKE"/>
    <property type="match status" value="1"/>
</dbReference>
<feature type="compositionally biased region" description="Polar residues" evidence="3">
    <location>
        <begin position="300"/>
        <end position="314"/>
    </location>
</feature>
<accession>A0A445HC65</accession>
<dbReference type="InterPro" id="IPR019557">
    <property type="entry name" value="AminoTfrase-like_pln_mobile"/>
</dbReference>
<sequence length="912" mass="100910">MNPRSSLCSSLFMFITLLGLHVYFASSQVEDYVRCLRGIEDTVSDPQARLATWRFDNTTSGFICDFEGVSCWGRRENRVLGLDLRDAKLSGNKIPEALKYCGKSIQRLDLASDSFTSKIPREICTWMPFLVSIDLSSNKLSGHIPPTIVNCSYLNELVLSNNQLSGSIPSEFGSLNRLKKFSVANNRLSGTIPEIFNGFDREGFEGNSKKNVIIIVAAGVAGVGRIFFSSPGITQPLLLASAFLPLLTSSASLLLHREPRCCFFRLDAISVRDPLGVLPEVPEEPFPEVPEEPFLESFQKKCSSGSNQTSSGRTLLSEDSRKTSSGNFPEEVIHPEEFRKTRTSGRTFKFPEDLSGRTPSSGMFPEEPLLPEVIMARTRGLGRAIGRVVGRDRAADEDAGDVPERRRPTAQPPTEAPEMRADAQGADSGEGSDGDDATEGFPGGPRDPSVLTSFAEHVAHAVWSGHERPDLKLVSHGRKVTLIGRPVPENEGLVAATGLSPLIDCSIITGDPGLISAFVERWHSETSTFHLPVGELTITLDDVSSILHLPITGALHSFHALSTEEARFLLTELLEVSEEEARAETALTRGAYVQLGWVRDIYETRFQARRWIVAARAYLLHLVGCTLFANKSATYVHVVHFNAFRDLAHSGGYAWGVAALVHMYDQLDEACRTTTRQLAGYLTLLQLTSKAHMKGITGAPYRARYDGLTVTDVSWLPYTEHRGVRAFQEISSFQSHLRWGPMIVTVRPERVVRQFGYIQSIPPPPVSARLSHDQIDDRWMEFADHLLPAGQPCLVPGQVSADYIEWFFRISHPFMTPTQAADQQRDAPAADPEDYIQSPSPQVPVAFDPPPYVDDYEGYEAIAQRLERVLNLRIVTAGTELYDIMQDCLTIARGGPSADGTVRARQRRRTDH</sequence>
<keyword evidence="4" id="KW-0732">Signal</keyword>
<gene>
    <name evidence="6" type="ORF">D0Y65_035930</name>
</gene>
<dbReference type="InterPro" id="IPR001611">
    <property type="entry name" value="Leu-rich_rpt"/>
</dbReference>
<dbReference type="SUPFAM" id="SSF52058">
    <property type="entry name" value="L domain-like"/>
    <property type="match status" value="1"/>
</dbReference>
<dbReference type="Pfam" id="PF00560">
    <property type="entry name" value="LRR_1"/>
    <property type="match status" value="3"/>
</dbReference>
<dbReference type="FunFam" id="3.80.10.10:FF:000383">
    <property type="entry name" value="Leucine-rich repeat receptor protein kinase EMS1"/>
    <property type="match status" value="1"/>
</dbReference>
<evidence type="ECO:0000313" key="6">
    <source>
        <dbReference type="EMBL" id="RZB71199.1"/>
    </source>
</evidence>
<feature type="signal peptide" evidence="4">
    <location>
        <begin position="1"/>
        <end position="27"/>
    </location>
</feature>
<feature type="chain" id="PRO_5019143325" evidence="4">
    <location>
        <begin position="28"/>
        <end position="912"/>
    </location>
</feature>
<dbReference type="Pfam" id="PF10536">
    <property type="entry name" value="PMD"/>
    <property type="match status" value="1"/>
</dbReference>
<keyword evidence="1" id="KW-0433">Leucine-rich repeat</keyword>
<feature type="compositionally biased region" description="Basic and acidic residues" evidence="3">
    <location>
        <begin position="331"/>
        <end position="340"/>
    </location>
</feature>
<keyword evidence="6" id="KW-0675">Receptor</keyword>
<keyword evidence="2" id="KW-0677">Repeat</keyword>
<feature type="domain" description="Aminotransferase-like plant mobile" evidence="5">
    <location>
        <begin position="507"/>
        <end position="693"/>
    </location>
</feature>
<reference evidence="6 7" key="1">
    <citation type="submission" date="2018-09" db="EMBL/GenBank/DDBJ databases">
        <title>A high-quality reference genome of wild soybean provides a powerful tool to mine soybean genomes.</title>
        <authorList>
            <person name="Xie M."/>
            <person name="Chung C.Y.L."/>
            <person name="Li M.-W."/>
            <person name="Wong F.-L."/>
            <person name="Chan T.-F."/>
            <person name="Lam H.-M."/>
        </authorList>
    </citation>
    <scope>NUCLEOTIDE SEQUENCE [LARGE SCALE GENOMIC DNA]</scope>
    <source>
        <strain evidence="7">cv. W05</strain>
        <tissue evidence="6">Hypocotyl of etiolated seedlings</tissue>
    </source>
</reference>
<dbReference type="Gene3D" id="3.80.10.10">
    <property type="entry name" value="Ribonuclease Inhibitor"/>
    <property type="match status" value="1"/>
</dbReference>
<dbReference type="Proteomes" id="UP000289340">
    <property type="component" value="Chromosome 13"/>
</dbReference>
<dbReference type="InterPro" id="IPR044824">
    <property type="entry name" value="MAIN-like"/>
</dbReference>
<feature type="compositionally biased region" description="Low complexity" evidence="3">
    <location>
        <begin position="818"/>
        <end position="830"/>
    </location>
</feature>
<name>A0A445HC65_GLYSO</name>
<organism evidence="6 7">
    <name type="scientific">Glycine soja</name>
    <name type="common">Wild soybean</name>
    <dbReference type="NCBI Taxonomy" id="3848"/>
    <lineage>
        <taxon>Eukaryota</taxon>
        <taxon>Viridiplantae</taxon>
        <taxon>Streptophyta</taxon>
        <taxon>Embryophyta</taxon>
        <taxon>Tracheophyta</taxon>
        <taxon>Spermatophyta</taxon>
        <taxon>Magnoliopsida</taxon>
        <taxon>eudicotyledons</taxon>
        <taxon>Gunneridae</taxon>
        <taxon>Pentapetalae</taxon>
        <taxon>rosids</taxon>
        <taxon>fabids</taxon>
        <taxon>Fabales</taxon>
        <taxon>Fabaceae</taxon>
        <taxon>Papilionoideae</taxon>
        <taxon>50 kb inversion clade</taxon>
        <taxon>NPAAA clade</taxon>
        <taxon>indigoferoid/millettioid clade</taxon>
        <taxon>Phaseoleae</taxon>
        <taxon>Glycine</taxon>
        <taxon>Glycine subgen. Soja</taxon>
    </lineage>
</organism>
<dbReference type="GO" id="GO:0010073">
    <property type="term" value="P:meristem maintenance"/>
    <property type="evidence" value="ECO:0007669"/>
    <property type="project" value="InterPro"/>
</dbReference>
<evidence type="ECO:0000256" key="3">
    <source>
        <dbReference type="SAM" id="MobiDB-lite"/>
    </source>
</evidence>
<feature type="region of interest" description="Disordered" evidence="3">
    <location>
        <begin position="392"/>
        <end position="450"/>
    </location>
</feature>
<feature type="region of interest" description="Disordered" evidence="3">
    <location>
        <begin position="297"/>
        <end position="368"/>
    </location>
</feature>